<dbReference type="GO" id="GO:0005634">
    <property type="term" value="C:nucleus"/>
    <property type="evidence" value="ECO:0007669"/>
    <property type="project" value="UniProtKB-SubCell"/>
</dbReference>
<comment type="subcellular location">
    <subcellularLocation>
        <location evidence="1">Nucleus</location>
    </subcellularLocation>
</comment>
<dbReference type="Proteomes" id="UP001634007">
    <property type="component" value="Unassembled WGS sequence"/>
</dbReference>
<gene>
    <name evidence="6" type="ORF">ACJRO7_022234</name>
</gene>
<keyword evidence="3" id="KW-0804">Transcription</keyword>
<dbReference type="InterPro" id="IPR045896">
    <property type="entry name" value="MYC1-like_bHLH"/>
</dbReference>
<accession>A0ABD3KMS0</accession>
<protein>
    <recommendedName>
        <fullName evidence="5">BHLH domain-containing protein</fullName>
    </recommendedName>
</protein>
<evidence type="ECO:0000256" key="4">
    <source>
        <dbReference type="ARBA" id="ARBA00023242"/>
    </source>
</evidence>
<dbReference type="GO" id="GO:0006355">
    <property type="term" value="P:regulation of DNA-templated transcription"/>
    <property type="evidence" value="ECO:0007669"/>
    <property type="project" value="UniProtKB-ARBA"/>
</dbReference>
<dbReference type="AlphaFoldDB" id="A0ABD3KMS0"/>
<dbReference type="PANTHER" id="PTHR46834">
    <property type="entry name" value="TRANSCRIPTION FACTOR BHLH91"/>
    <property type="match status" value="1"/>
</dbReference>
<keyword evidence="4" id="KW-0539">Nucleus</keyword>
<name>A0ABD3KMS0_EUCGL</name>
<comment type="caution">
    <text evidence="6">The sequence shown here is derived from an EMBL/GenBank/DDBJ whole genome shotgun (WGS) entry which is preliminary data.</text>
</comment>
<dbReference type="CDD" id="cd18918">
    <property type="entry name" value="bHLH_AtMYC1_like"/>
    <property type="match status" value="1"/>
</dbReference>
<evidence type="ECO:0000256" key="2">
    <source>
        <dbReference type="ARBA" id="ARBA00023015"/>
    </source>
</evidence>
<evidence type="ECO:0000313" key="6">
    <source>
        <dbReference type="EMBL" id="KAL3741085.1"/>
    </source>
</evidence>
<dbReference type="InterPro" id="IPR045895">
    <property type="entry name" value="bHLH91-like"/>
</dbReference>
<sequence length="511" mass="55735">MAAGEYPPEETMKETAECFAVAFPETGPHHQRENGVGDLHCHYQQQGLMGFAAEDGGCGGGGGDRRDVSRVAMEEGFHRVGPGDEDYGDVNQVVLPPPPYGGGQCSSDWNYAAAPGTEGLSHDMMGQQVADSLQFLQSQALQNFGGDGPSDVFAPAGLPPDLLNLFRLARCSSSSLLPSSSLSFANPNSPAPPVLFDPLVHLSNLQPQPPFMRELFQSLPNGGACGYNGLPLAGSSSLLGGGNNIERGETEGDEGNNMGMTMMYCEEDGGHQFVENDNGVFKFGSDMMADMEGCRVKVKMGKRRRGKVTKPYTTERDRRSQINVKYDALKKLIPSPTKGDRASIVGDAIDYIKELLRTVNELKLLAEKKRWGIERSKRQKVEEEGFDGEISITPNPGNPVDQSFNRTLRSSWLQRKSKVTEVDVRIIEDEVTIKLVQRKKINCLLHVSRVLDELQLDLHHVAGGHIGEHYSFLLNTKICEGSTVYASAIASKLIEVVDRQYAATPPPCSGY</sequence>
<proteinExistence type="predicted"/>
<evidence type="ECO:0000256" key="1">
    <source>
        <dbReference type="ARBA" id="ARBA00004123"/>
    </source>
</evidence>
<dbReference type="SMART" id="SM00353">
    <property type="entry name" value="HLH"/>
    <property type="match status" value="1"/>
</dbReference>
<dbReference type="SUPFAM" id="SSF47459">
    <property type="entry name" value="HLH, helix-loop-helix DNA-binding domain"/>
    <property type="match status" value="1"/>
</dbReference>
<dbReference type="EMBL" id="JBJKBG010000005">
    <property type="protein sequence ID" value="KAL3741085.1"/>
    <property type="molecule type" value="Genomic_DNA"/>
</dbReference>
<organism evidence="6 7">
    <name type="scientific">Eucalyptus globulus</name>
    <name type="common">Tasmanian blue gum</name>
    <dbReference type="NCBI Taxonomy" id="34317"/>
    <lineage>
        <taxon>Eukaryota</taxon>
        <taxon>Viridiplantae</taxon>
        <taxon>Streptophyta</taxon>
        <taxon>Embryophyta</taxon>
        <taxon>Tracheophyta</taxon>
        <taxon>Spermatophyta</taxon>
        <taxon>Magnoliopsida</taxon>
        <taxon>eudicotyledons</taxon>
        <taxon>Gunneridae</taxon>
        <taxon>Pentapetalae</taxon>
        <taxon>rosids</taxon>
        <taxon>malvids</taxon>
        <taxon>Myrtales</taxon>
        <taxon>Myrtaceae</taxon>
        <taxon>Myrtoideae</taxon>
        <taxon>Eucalypteae</taxon>
        <taxon>Eucalyptus</taxon>
    </lineage>
</organism>
<dbReference type="InterPro" id="IPR036638">
    <property type="entry name" value="HLH_DNA-bd_sf"/>
</dbReference>
<evidence type="ECO:0000313" key="7">
    <source>
        <dbReference type="Proteomes" id="UP001634007"/>
    </source>
</evidence>
<evidence type="ECO:0000256" key="3">
    <source>
        <dbReference type="ARBA" id="ARBA00023163"/>
    </source>
</evidence>
<dbReference type="InterPro" id="IPR011598">
    <property type="entry name" value="bHLH_dom"/>
</dbReference>
<dbReference type="PANTHER" id="PTHR46834:SF1">
    <property type="entry name" value="TRANSCRIPTION FACTOR BHLH10"/>
    <property type="match status" value="1"/>
</dbReference>
<dbReference type="Pfam" id="PF00010">
    <property type="entry name" value="HLH"/>
    <property type="match status" value="1"/>
</dbReference>
<evidence type="ECO:0000259" key="5">
    <source>
        <dbReference type="PROSITE" id="PS50888"/>
    </source>
</evidence>
<reference evidence="6 7" key="1">
    <citation type="submission" date="2024-11" db="EMBL/GenBank/DDBJ databases">
        <title>Chromosome-level genome assembly of Eucalyptus globulus Labill. provides insights into its genome evolution.</title>
        <authorList>
            <person name="Li X."/>
        </authorList>
    </citation>
    <scope>NUCLEOTIDE SEQUENCE [LARGE SCALE GENOMIC DNA]</scope>
    <source>
        <strain evidence="6">CL2024</strain>
        <tissue evidence="6">Fresh tender leaves</tissue>
    </source>
</reference>
<dbReference type="Gene3D" id="4.10.280.10">
    <property type="entry name" value="Helix-loop-helix DNA-binding domain"/>
    <property type="match status" value="1"/>
</dbReference>
<dbReference type="PROSITE" id="PS50888">
    <property type="entry name" value="BHLH"/>
    <property type="match status" value="1"/>
</dbReference>
<feature type="domain" description="BHLH" evidence="5">
    <location>
        <begin position="306"/>
        <end position="355"/>
    </location>
</feature>
<keyword evidence="7" id="KW-1185">Reference proteome</keyword>
<keyword evidence="2" id="KW-0805">Transcription regulation</keyword>